<dbReference type="STRING" id="585501.HMPREF6123_0735"/>
<dbReference type="eggNOG" id="COG1473">
    <property type="taxonomic scope" value="Bacteria"/>
</dbReference>
<comment type="caution">
    <text evidence="1">The sequence shown here is derived from an EMBL/GenBank/DDBJ whole genome shotgun (WGS) entry which is preliminary data.</text>
</comment>
<reference evidence="1 2" key="1">
    <citation type="submission" date="2009-04" db="EMBL/GenBank/DDBJ databases">
        <authorList>
            <person name="Qin X."/>
            <person name="Bachman B."/>
            <person name="Battles P."/>
            <person name="Bell A."/>
            <person name="Bess C."/>
            <person name="Bickham C."/>
            <person name="Chaboub L."/>
            <person name="Chen D."/>
            <person name="Coyle M."/>
            <person name="Deiros D.R."/>
            <person name="Dinh H."/>
            <person name="Forbes L."/>
            <person name="Fowler G."/>
            <person name="Francisco L."/>
            <person name="Fu Q."/>
            <person name="Gubbala S."/>
            <person name="Hale W."/>
            <person name="Han Y."/>
            <person name="Hemphill L."/>
            <person name="Highlander S.K."/>
            <person name="Hirani K."/>
            <person name="Hogues M."/>
            <person name="Jackson L."/>
            <person name="Jakkamsetti A."/>
            <person name="Javaid M."/>
            <person name="Jiang H."/>
            <person name="Korchina V."/>
            <person name="Kovar C."/>
            <person name="Lara F."/>
            <person name="Lee S."/>
            <person name="Mata R."/>
            <person name="Mathew T."/>
            <person name="Moen C."/>
            <person name="Morales K."/>
            <person name="Munidasa M."/>
            <person name="Nazareth L."/>
            <person name="Ngo R."/>
            <person name="Nguyen L."/>
            <person name="Okwuonu G."/>
            <person name="Ongeri F."/>
            <person name="Patil S."/>
            <person name="Petrosino J."/>
            <person name="Pham C."/>
            <person name="Pham P."/>
            <person name="Pu L.-L."/>
            <person name="Puazo M."/>
            <person name="Raj R."/>
            <person name="Reid J."/>
            <person name="Rouhana J."/>
            <person name="Saada N."/>
            <person name="Shang Y."/>
            <person name="Simmons D."/>
            <person name="Thornton R."/>
            <person name="Warren J."/>
            <person name="Weissenberger G."/>
            <person name="Zhang J."/>
            <person name="Zhang L."/>
            <person name="Zhou C."/>
            <person name="Zhu D."/>
            <person name="Muzny D."/>
            <person name="Worley K."/>
            <person name="Gibbs R."/>
        </authorList>
    </citation>
    <scope>NUCLEOTIDE SEQUENCE [LARGE SCALE GENOMIC DNA]</scope>
    <source>
        <strain evidence="1 2">F0268</strain>
    </source>
</reference>
<dbReference type="PANTHER" id="PTHR11014">
    <property type="entry name" value="PEPTIDASE M20 FAMILY MEMBER"/>
    <property type="match status" value="1"/>
</dbReference>
<dbReference type="HOGENOM" id="CLU_3352693_0_0_9"/>
<dbReference type="Pfam" id="PF01546">
    <property type="entry name" value="Peptidase_M20"/>
    <property type="match status" value="1"/>
</dbReference>
<evidence type="ECO:0008006" key="3">
    <source>
        <dbReference type="Google" id="ProtNLM"/>
    </source>
</evidence>
<dbReference type="AlphaFoldDB" id="C2KW66"/>
<keyword evidence="2" id="KW-1185">Reference proteome</keyword>
<protein>
    <recommendedName>
        <fullName evidence="3">Amidohydrolase</fullName>
    </recommendedName>
</protein>
<gene>
    <name evidence="1" type="ORF">HMPREF6123_0735</name>
</gene>
<dbReference type="SUPFAM" id="SSF53187">
    <property type="entry name" value="Zn-dependent exopeptidases"/>
    <property type="match status" value="1"/>
</dbReference>
<dbReference type="InterPro" id="IPR017439">
    <property type="entry name" value="Amidohydrolase"/>
</dbReference>
<name>C2KW66_9FIRM</name>
<sequence length="37" mass="4056">MALRADMDALPITEDTELPFCSEHKGCMHACGHDAHT</sequence>
<evidence type="ECO:0000313" key="2">
    <source>
        <dbReference type="Proteomes" id="UP000004121"/>
    </source>
</evidence>
<dbReference type="Gene3D" id="3.40.630.10">
    <property type="entry name" value="Zn peptidases"/>
    <property type="match status" value="1"/>
</dbReference>
<dbReference type="EMBL" id="ACKX01000077">
    <property type="protein sequence ID" value="EEJ52002.1"/>
    <property type="molecule type" value="Genomic_DNA"/>
</dbReference>
<dbReference type="InParanoid" id="C2KW66"/>
<feature type="non-terminal residue" evidence="1">
    <location>
        <position position="37"/>
    </location>
</feature>
<dbReference type="MEROPS" id="M20.008"/>
<organism evidence="1 2">
    <name type="scientific">Oribacterium sinus F0268</name>
    <dbReference type="NCBI Taxonomy" id="585501"/>
    <lineage>
        <taxon>Bacteria</taxon>
        <taxon>Bacillati</taxon>
        <taxon>Bacillota</taxon>
        <taxon>Clostridia</taxon>
        <taxon>Lachnospirales</taxon>
        <taxon>Lachnospiraceae</taxon>
        <taxon>Oribacterium</taxon>
    </lineage>
</organism>
<accession>C2KW66</accession>
<proteinExistence type="predicted"/>
<evidence type="ECO:0000313" key="1">
    <source>
        <dbReference type="EMBL" id="EEJ52002.1"/>
    </source>
</evidence>
<dbReference type="GO" id="GO:0016787">
    <property type="term" value="F:hydrolase activity"/>
    <property type="evidence" value="ECO:0007669"/>
    <property type="project" value="InterPro"/>
</dbReference>
<dbReference type="Proteomes" id="UP000004121">
    <property type="component" value="Unassembled WGS sequence"/>
</dbReference>
<dbReference type="InterPro" id="IPR002933">
    <property type="entry name" value="Peptidase_M20"/>
</dbReference>
<dbReference type="PANTHER" id="PTHR11014:SF63">
    <property type="entry name" value="METALLOPEPTIDASE, PUTATIVE (AFU_ORTHOLOGUE AFUA_6G09600)-RELATED"/>
    <property type="match status" value="1"/>
</dbReference>